<dbReference type="SUPFAM" id="SSF82185">
    <property type="entry name" value="Histone H3 K4-specific methyltransferase SET7/9 N-terminal domain"/>
    <property type="match status" value="1"/>
</dbReference>
<gene>
    <name evidence="1" type="ORF">IBL28_04755</name>
</gene>
<comment type="caution">
    <text evidence="1">The sequence shown here is derived from an EMBL/GenBank/DDBJ whole genome shotgun (WGS) entry which is preliminary data.</text>
</comment>
<organism evidence="1 2">
    <name type="scientific">Sinomicrobium weinanense</name>
    <dbReference type="NCBI Taxonomy" id="2842200"/>
    <lineage>
        <taxon>Bacteria</taxon>
        <taxon>Pseudomonadati</taxon>
        <taxon>Bacteroidota</taxon>
        <taxon>Flavobacteriia</taxon>
        <taxon>Flavobacteriales</taxon>
        <taxon>Flavobacteriaceae</taxon>
        <taxon>Sinomicrobium</taxon>
    </lineage>
</organism>
<evidence type="ECO:0000313" key="2">
    <source>
        <dbReference type="Proteomes" id="UP000653730"/>
    </source>
</evidence>
<keyword evidence="2" id="KW-1185">Reference proteome</keyword>
<proteinExistence type="predicted"/>
<evidence type="ECO:0000313" key="1">
    <source>
        <dbReference type="EMBL" id="MBC9795266.1"/>
    </source>
</evidence>
<dbReference type="EMBL" id="JACVDC010000008">
    <property type="protein sequence ID" value="MBC9795266.1"/>
    <property type="molecule type" value="Genomic_DNA"/>
</dbReference>
<sequence length="239" mass="28052">MSSIISILICILTNSCTCKKVIYDAENPPPLPFSVVKNMTSSIGGEVEVSLFFKRYKVNPKGLIVRKAHDSEYYIEKESRDTIIHHPEKPYGATFYFFRDIDKRKKIRLDENVVVFKGIPIETYERTITQWNGKEVDTLLQKTVEYCNNAIHGNMRIVKEEDRTILYSTKFKKGSGYWKDFFYTGSLKEEGQVKKNFKYGKWTYYNKKGEIDSTKTYTLKDSIDVRFPHCIFNKKELCY</sequence>
<protein>
    <recommendedName>
        <fullName evidence="3">MORN repeat variant</fullName>
    </recommendedName>
</protein>
<evidence type="ECO:0008006" key="3">
    <source>
        <dbReference type="Google" id="ProtNLM"/>
    </source>
</evidence>
<name>A0A926Q2T1_9FLAO</name>
<dbReference type="AlphaFoldDB" id="A0A926Q2T1"/>
<dbReference type="Proteomes" id="UP000653730">
    <property type="component" value="Unassembled WGS sequence"/>
</dbReference>
<dbReference type="RefSeq" id="WP_187964420.1">
    <property type="nucleotide sequence ID" value="NZ_JACVDC010000008.1"/>
</dbReference>
<dbReference type="Gene3D" id="3.90.930.1">
    <property type="match status" value="1"/>
</dbReference>
<accession>A0A926Q2T1</accession>
<reference evidence="1 2" key="1">
    <citation type="submission" date="2020-09" db="EMBL/GenBank/DDBJ databases">
        <title>Sinomicrobium weinanense sp. nov., a halophilic bacteria isolated from saline-alkali soil.</title>
        <authorList>
            <person name="Wu P."/>
            <person name="Ren H."/>
            <person name="Mei Y."/>
            <person name="Liang Y."/>
            <person name="Chen Z."/>
        </authorList>
    </citation>
    <scope>NUCLEOTIDE SEQUENCE [LARGE SCALE GENOMIC DNA]</scope>
    <source>
        <strain evidence="1 2">FJxs</strain>
    </source>
</reference>